<feature type="active site" description="Proton donor/acceptor; for phosphatase activity" evidence="1">
    <location>
        <position position="344"/>
    </location>
</feature>
<accession>A0A0X3V6U8</accession>
<dbReference type="RefSeq" id="WP_062701801.1">
    <property type="nucleotide sequence ID" value="NZ_LLZG01000077.1"/>
</dbReference>
<evidence type="ECO:0000256" key="3">
    <source>
        <dbReference type="PIRSR" id="PIRSR613078-2"/>
    </source>
</evidence>
<keyword evidence="7" id="KW-1185">Reference proteome</keyword>
<dbReference type="InterPro" id="IPR050275">
    <property type="entry name" value="PGM_Phosphatase"/>
</dbReference>
<dbReference type="AlphaFoldDB" id="A0A0X3V6U8"/>
<evidence type="ECO:0000256" key="2">
    <source>
        <dbReference type="PIRSR" id="PIRSR613078-1"/>
    </source>
</evidence>
<feature type="binding site" evidence="3">
    <location>
        <position position="320"/>
    </location>
    <ligand>
        <name>substrate</name>
    </ligand>
</feature>
<dbReference type="GO" id="GO:0003676">
    <property type="term" value="F:nucleic acid binding"/>
    <property type="evidence" value="ECO:0007669"/>
    <property type="project" value="InterPro"/>
</dbReference>
<feature type="domain" description="RNase H type-1" evidence="5">
    <location>
        <begin position="1"/>
        <end position="136"/>
    </location>
</feature>
<dbReference type="Gene3D" id="3.30.420.10">
    <property type="entry name" value="Ribonuclease H-like superfamily/Ribonuclease H"/>
    <property type="match status" value="1"/>
</dbReference>
<dbReference type="GO" id="GO:0016791">
    <property type="term" value="F:phosphatase activity"/>
    <property type="evidence" value="ECO:0007669"/>
    <property type="project" value="TreeGrafter"/>
</dbReference>
<evidence type="ECO:0000259" key="5">
    <source>
        <dbReference type="PROSITE" id="PS50879"/>
    </source>
</evidence>
<dbReference type="NCBIfam" id="NF005567">
    <property type="entry name" value="PRK07238.1"/>
    <property type="match status" value="1"/>
</dbReference>
<dbReference type="OrthoDB" id="5296884at2"/>
<evidence type="ECO:0000256" key="4">
    <source>
        <dbReference type="SAM" id="MobiDB-lite"/>
    </source>
</evidence>
<feature type="active site" description="Proton donor/acceptor" evidence="2">
    <location>
        <position position="344"/>
    </location>
</feature>
<sequence>MREFIVEADGGSRGNPGPAGYGAVVIDAATGQTLAEAAEYIGIATNNVAEYRGLVAGLRAAHELDPTATVHVRMDSKLVIEQMSGRWKIKHPDMKPLAFEAARVLPATQVTYEWIPREQNKHADRLANEAMDAGKRGEQWSAAASMAELEAADARAARAALTGVTAAEPEPSGPPGDAAAGAARARAALAEGRAVPTEGHAVPAEGRGSAAPASSGSSSAHRETAESPGGGAAKAEADVRAARTVATPSTGWAPADMGAPATFVLLRHGETPLTPQKRFSGSGGTDPSLSDVGREQAERVGAALARRGTVQAVVASPLARTRETAGIVAARLGLDVTVDDGLRETDFGAWEGLTFGEVRERYPDDLTAWLADPDARPTGDGESFAATATRIAATRDKLIAAYAGRTVLLVTHVTPIKTFVRLALGAPPESLFRMELSAASLSVVAYYTDGNASVRLFNDTSHLRA</sequence>
<dbReference type="PANTHER" id="PTHR48100:SF62">
    <property type="entry name" value="GLUCOSYL-3-PHOSPHOGLYCERATE PHOSPHATASE"/>
    <property type="match status" value="1"/>
</dbReference>
<organism evidence="6 7">
    <name type="scientific">Streptomyces regalis</name>
    <dbReference type="NCBI Taxonomy" id="68262"/>
    <lineage>
        <taxon>Bacteria</taxon>
        <taxon>Bacillati</taxon>
        <taxon>Actinomycetota</taxon>
        <taxon>Actinomycetes</taxon>
        <taxon>Kitasatosporales</taxon>
        <taxon>Streptomycetaceae</taxon>
        <taxon>Streptomyces</taxon>
    </lineage>
</organism>
<dbReference type="InterPro" id="IPR002156">
    <property type="entry name" value="RNaseH_domain"/>
</dbReference>
<dbReference type="PROSITE" id="PS50879">
    <property type="entry name" value="RNASE_H_1"/>
    <property type="match status" value="1"/>
</dbReference>
<dbReference type="SUPFAM" id="SSF53254">
    <property type="entry name" value="Phosphoglycerate mutase-like"/>
    <property type="match status" value="1"/>
</dbReference>
<dbReference type="CDD" id="cd07067">
    <property type="entry name" value="HP_PGM_like"/>
    <property type="match status" value="1"/>
</dbReference>
<feature type="compositionally biased region" description="Low complexity" evidence="4">
    <location>
        <begin position="164"/>
        <end position="194"/>
    </location>
</feature>
<dbReference type="InterPro" id="IPR012337">
    <property type="entry name" value="RNaseH-like_sf"/>
</dbReference>
<dbReference type="SMART" id="SM00855">
    <property type="entry name" value="PGAM"/>
    <property type="match status" value="1"/>
</dbReference>
<dbReference type="Pfam" id="PF00300">
    <property type="entry name" value="His_Phos_1"/>
    <property type="match status" value="1"/>
</dbReference>
<protein>
    <recommendedName>
        <fullName evidence="5">RNase H type-1 domain-containing protein</fullName>
    </recommendedName>
</protein>
<evidence type="ECO:0000313" key="7">
    <source>
        <dbReference type="Proteomes" id="UP000053923"/>
    </source>
</evidence>
<gene>
    <name evidence="6" type="ORF">ADL12_13055</name>
</gene>
<feature type="active site" description="Tele-phosphohistidine intermediate" evidence="1">
    <location>
        <position position="268"/>
    </location>
</feature>
<dbReference type="InterPro" id="IPR036397">
    <property type="entry name" value="RNaseH_sf"/>
</dbReference>
<dbReference type="PIRSF" id="PIRSF036922">
    <property type="entry name" value="RNaseH_PGAM"/>
    <property type="match status" value="1"/>
</dbReference>
<feature type="region of interest" description="Disordered" evidence="4">
    <location>
        <begin position="164"/>
        <end position="241"/>
    </location>
</feature>
<dbReference type="GO" id="GO:0005737">
    <property type="term" value="C:cytoplasm"/>
    <property type="evidence" value="ECO:0007669"/>
    <property type="project" value="TreeGrafter"/>
</dbReference>
<dbReference type="InterPro" id="IPR029033">
    <property type="entry name" value="His_PPase_superfam"/>
</dbReference>
<dbReference type="Gene3D" id="3.40.50.1240">
    <property type="entry name" value="Phosphoglycerate mutase-like"/>
    <property type="match status" value="1"/>
</dbReference>
<dbReference type="Proteomes" id="UP000053923">
    <property type="component" value="Unassembled WGS sequence"/>
</dbReference>
<dbReference type="InterPro" id="IPR013078">
    <property type="entry name" value="His_Pase_superF_clade-1"/>
</dbReference>
<feature type="compositionally biased region" description="Low complexity" evidence="4">
    <location>
        <begin position="204"/>
        <end position="219"/>
    </location>
</feature>
<dbReference type="InterPro" id="IPR014636">
    <property type="entry name" value="RNaseH/PGlycerate_mutase"/>
</dbReference>
<dbReference type="EMBL" id="LLZG01000077">
    <property type="protein sequence ID" value="KUL40531.1"/>
    <property type="molecule type" value="Genomic_DNA"/>
</dbReference>
<name>A0A0X3V6U8_9ACTN</name>
<reference evidence="7" key="1">
    <citation type="submission" date="2015-10" db="EMBL/GenBank/DDBJ databases">
        <authorList>
            <person name="Ju K.-S."/>
            <person name="Doroghazi J.R."/>
            <person name="Metcalf W.W."/>
        </authorList>
    </citation>
    <scope>NUCLEOTIDE SEQUENCE [LARGE SCALE GENOMIC DNA]</scope>
    <source>
        <strain evidence="7">NRRL 3151</strain>
    </source>
</reference>
<evidence type="ECO:0000313" key="6">
    <source>
        <dbReference type="EMBL" id="KUL40531.1"/>
    </source>
</evidence>
<dbReference type="Pfam" id="PF13456">
    <property type="entry name" value="RVT_3"/>
    <property type="match status" value="1"/>
</dbReference>
<proteinExistence type="predicted"/>
<dbReference type="GO" id="GO:0004523">
    <property type="term" value="F:RNA-DNA hybrid ribonuclease activity"/>
    <property type="evidence" value="ECO:0007669"/>
    <property type="project" value="InterPro"/>
</dbReference>
<comment type="caution">
    <text evidence="6">The sequence shown here is derived from an EMBL/GenBank/DDBJ whole genome shotgun (WGS) entry which is preliminary data.</text>
</comment>
<evidence type="ECO:0000256" key="1">
    <source>
        <dbReference type="PIRSR" id="PIRSR036922-1"/>
    </source>
</evidence>
<dbReference type="CDD" id="cd09279">
    <property type="entry name" value="RNase_HI_like"/>
    <property type="match status" value="1"/>
</dbReference>
<dbReference type="PANTHER" id="PTHR48100">
    <property type="entry name" value="BROAD-SPECIFICITY PHOSPHATASE YOR283W-RELATED"/>
    <property type="match status" value="1"/>
</dbReference>
<dbReference type="SUPFAM" id="SSF53098">
    <property type="entry name" value="Ribonuclease H-like"/>
    <property type="match status" value="1"/>
</dbReference>